<keyword evidence="3" id="KW-0547">Nucleotide-binding</keyword>
<evidence type="ECO:0000256" key="4">
    <source>
        <dbReference type="ARBA" id="ARBA00022777"/>
    </source>
</evidence>
<dbReference type="PANTHER" id="PTHR43065">
    <property type="entry name" value="SENSOR HISTIDINE KINASE"/>
    <property type="match status" value="1"/>
</dbReference>
<evidence type="ECO:0000313" key="9">
    <source>
        <dbReference type="EMBL" id="KUG29267.1"/>
    </source>
</evidence>
<dbReference type="SUPFAM" id="SSF55874">
    <property type="entry name" value="ATPase domain of HSP90 chaperone/DNA topoisomerase II/histidine kinase"/>
    <property type="match status" value="1"/>
</dbReference>
<dbReference type="AlphaFoldDB" id="A0A0W8G9V2"/>
<accession>A0A0W8G9V2</accession>
<dbReference type="SMART" id="SM00388">
    <property type="entry name" value="HisKA"/>
    <property type="match status" value="1"/>
</dbReference>
<dbReference type="Pfam" id="PF00512">
    <property type="entry name" value="HisKA"/>
    <property type="match status" value="1"/>
</dbReference>
<feature type="domain" description="Histidine kinase" evidence="8">
    <location>
        <begin position="281"/>
        <end position="493"/>
    </location>
</feature>
<name>A0A0W8G9V2_9ZZZZ</name>
<dbReference type="Gene3D" id="3.30.565.10">
    <property type="entry name" value="Histidine kinase-like ATPase, C-terminal domain"/>
    <property type="match status" value="1"/>
</dbReference>
<keyword evidence="2" id="KW-0808">Transferase</keyword>
<dbReference type="GO" id="GO:0000155">
    <property type="term" value="F:phosphorelay sensor kinase activity"/>
    <property type="evidence" value="ECO:0007669"/>
    <property type="project" value="InterPro"/>
</dbReference>
<proteinExistence type="predicted"/>
<dbReference type="Gene3D" id="1.10.287.130">
    <property type="match status" value="1"/>
</dbReference>
<dbReference type="InterPro" id="IPR003594">
    <property type="entry name" value="HATPase_dom"/>
</dbReference>
<evidence type="ECO:0000256" key="1">
    <source>
        <dbReference type="ARBA" id="ARBA00022553"/>
    </source>
</evidence>
<dbReference type="EMBL" id="LNQE01000108">
    <property type="protein sequence ID" value="KUG29267.1"/>
    <property type="molecule type" value="Genomic_DNA"/>
</dbReference>
<evidence type="ECO:0000256" key="2">
    <source>
        <dbReference type="ARBA" id="ARBA00022679"/>
    </source>
</evidence>
<reference evidence="9" key="1">
    <citation type="journal article" date="2015" name="Proc. Natl. Acad. Sci. U.S.A.">
        <title>Networks of energetic and metabolic interactions define dynamics in microbial communities.</title>
        <authorList>
            <person name="Embree M."/>
            <person name="Liu J.K."/>
            <person name="Al-Bassam M.M."/>
            <person name="Zengler K."/>
        </authorList>
    </citation>
    <scope>NUCLEOTIDE SEQUENCE</scope>
</reference>
<evidence type="ECO:0000256" key="7">
    <source>
        <dbReference type="SAM" id="Phobius"/>
    </source>
</evidence>
<dbReference type="PANTHER" id="PTHR43065:SF10">
    <property type="entry name" value="PEROXIDE STRESS-ACTIVATED HISTIDINE KINASE MAK3"/>
    <property type="match status" value="1"/>
</dbReference>
<keyword evidence="5" id="KW-0067">ATP-binding</keyword>
<dbReference type="InterPro" id="IPR036097">
    <property type="entry name" value="HisK_dim/P_sf"/>
</dbReference>
<dbReference type="PRINTS" id="PR00344">
    <property type="entry name" value="BCTRLSENSOR"/>
</dbReference>
<protein>
    <submittedName>
        <fullName evidence="9">Sensor protein of zinc sigma-54-dependent two-component system</fullName>
    </submittedName>
</protein>
<keyword evidence="1" id="KW-0597">Phosphoprotein</keyword>
<keyword evidence="6" id="KW-0902">Two-component regulatory system</keyword>
<organism evidence="9">
    <name type="scientific">hydrocarbon metagenome</name>
    <dbReference type="NCBI Taxonomy" id="938273"/>
    <lineage>
        <taxon>unclassified sequences</taxon>
        <taxon>metagenomes</taxon>
        <taxon>ecological metagenomes</taxon>
    </lineage>
</organism>
<dbReference type="Pfam" id="PF02518">
    <property type="entry name" value="HATPase_c"/>
    <property type="match status" value="1"/>
</dbReference>
<dbReference type="InterPro" id="IPR036890">
    <property type="entry name" value="HATPase_C_sf"/>
</dbReference>
<evidence type="ECO:0000256" key="3">
    <source>
        <dbReference type="ARBA" id="ARBA00022741"/>
    </source>
</evidence>
<dbReference type="SUPFAM" id="SSF47384">
    <property type="entry name" value="Homodimeric domain of signal transducing histidine kinase"/>
    <property type="match status" value="1"/>
</dbReference>
<keyword evidence="7" id="KW-0472">Membrane</keyword>
<dbReference type="SMART" id="SM00387">
    <property type="entry name" value="HATPase_c"/>
    <property type="match status" value="1"/>
</dbReference>
<dbReference type="CDD" id="cd00082">
    <property type="entry name" value="HisKA"/>
    <property type="match status" value="1"/>
</dbReference>
<keyword evidence="7" id="KW-0812">Transmembrane</keyword>
<gene>
    <name evidence="9" type="ORF">ASZ90_000836</name>
</gene>
<dbReference type="GO" id="GO:0005524">
    <property type="term" value="F:ATP binding"/>
    <property type="evidence" value="ECO:0007669"/>
    <property type="project" value="UniProtKB-KW"/>
</dbReference>
<keyword evidence="7" id="KW-1133">Transmembrane helix</keyword>
<sequence>MLVKKATSSSPVSRLLSLRSRLVLALGALLAISLGGAVLSLWYGHMARNLYLSTLEGEVAGLAAAQELENALMALYAEAASARSRGAMDAAEGLAVGRRRVEEWLRKAREAVGGEAARQGLSHLDAAWFEVQEAMDTAFDRSVPPEAGLELMSSRFSEAFSRAEAYKSLFREGISARRADYQERTDALVAMVWIALPLVALLGLALTHLTFWRILNPIRHLARTGVGGDKELCDGDEVKTLARRFGNLLLAVDRAKSDLEVSRDHLMQSEKLALVGKLAAGVAHTIRNPLTSVKMRLFSLERVLRLEPAQKEDFEVISEEIRHIDTIVRNFLEFSRPPKLVARPTSLSDVVDTTLNLLKHRLESYGVTVEVLRVKRLRPISADPDQLKEALVNLVLNACEAMGEGGRIVIREEEGVMEPAGRVVVVRISDTGPGVPEMIRDRVFQPFFTTKGEGSGLGLPIAQRIVEEHGGWINLHSPEGRGATFALIFPHAEERTWHRY</sequence>
<comment type="caution">
    <text evidence="9">The sequence shown here is derived from an EMBL/GenBank/DDBJ whole genome shotgun (WGS) entry which is preliminary data.</text>
</comment>
<evidence type="ECO:0000259" key="8">
    <source>
        <dbReference type="PROSITE" id="PS50109"/>
    </source>
</evidence>
<dbReference type="InterPro" id="IPR003661">
    <property type="entry name" value="HisK_dim/P_dom"/>
</dbReference>
<evidence type="ECO:0000256" key="5">
    <source>
        <dbReference type="ARBA" id="ARBA00022840"/>
    </source>
</evidence>
<dbReference type="InterPro" id="IPR005467">
    <property type="entry name" value="His_kinase_dom"/>
</dbReference>
<feature type="transmembrane region" description="Helical" evidence="7">
    <location>
        <begin position="22"/>
        <end position="43"/>
    </location>
</feature>
<dbReference type="PROSITE" id="PS50109">
    <property type="entry name" value="HIS_KIN"/>
    <property type="match status" value="1"/>
</dbReference>
<evidence type="ECO:0000256" key="6">
    <source>
        <dbReference type="ARBA" id="ARBA00023012"/>
    </source>
</evidence>
<keyword evidence="4" id="KW-0418">Kinase</keyword>
<dbReference type="InterPro" id="IPR004358">
    <property type="entry name" value="Sig_transdc_His_kin-like_C"/>
</dbReference>
<feature type="transmembrane region" description="Helical" evidence="7">
    <location>
        <begin position="187"/>
        <end position="212"/>
    </location>
</feature>